<feature type="domain" description="HTH tetR-type" evidence="7">
    <location>
        <begin position="5"/>
        <end position="65"/>
    </location>
</feature>
<dbReference type="Pfam" id="PF22276">
    <property type="entry name" value="SlmA-like_C"/>
    <property type="match status" value="1"/>
</dbReference>
<dbReference type="Pfam" id="PF00440">
    <property type="entry name" value="TetR_N"/>
    <property type="match status" value="1"/>
</dbReference>
<reference evidence="8 9" key="1">
    <citation type="journal article" date="2010" name="J. Bacteriol.">
        <title>Genome sequence of the oligotrophic marine Gammaproteobacterium HTCC2143, isolated from the Oregon Coast.</title>
        <authorList>
            <person name="Oh H.M."/>
            <person name="Kang I."/>
            <person name="Ferriera S."/>
            <person name="Giovannoni S.J."/>
            <person name="Cho J.C."/>
        </authorList>
    </citation>
    <scope>NUCLEOTIDE SEQUENCE [LARGE SCALE GENOMIC DNA]</scope>
    <source>
        <strain evidence="8 9">HTCC2143</strain>
    </source>
</reference>
<dbReference type="EMBL" id="AAVT01000001">
    <property type="protein sequence ID" value="EAW32822.1"/>
    <property type="molecule type" value="Genomic_DNA"/>
</dbReference>
<name>A0Y9L8_9GAMM</name>
<dbReference type="InterPro" id="IPR009057">
    <property type="entry name" value="Homeodomain-like_sf"/>
</dbReference>
<dbReference type="PANTHER" id="PTHR43479:SF11">
    <property type="entry name" value="ACREF_ENVCD OPERON REPRESSOR-RELATED"/>
    <property type="match status" value="1"/>
</dbReference>
<dbReference type="GO" id="GO:0005737">
    <property type="term" value="C:cytoplasm"/>
    <property type="evidence" value="ECO:0007669"/>
    <property type="project" value="UniProtKB-UniRule"/>
</dbReference>
<evidence type="ECO:0000256" key="4">
    <source>
        <dbReference type="ARBA" id="ARBA00023306"/>
    </source>
</evidence>
<feature type="DNA-binding region" description="H-T-H motif" evidence="6">
    <location>
        <begin position="28"/>
        <end position="47"/>
    </location>
</feature>
<dbReference type="InterPro" id="IPR036271">
    <property type="entry name" value="Tet_transcr_reg_TetR-rel_C_sf"/>
</dbReference>
<evidence type="ECO:0000259" key="7">
    <source>
        <dbReference type="PROSITE" id="PS50977"/>
    </source>
</evidence>
<dbReference type="Gene3D" id="1.10.357.10">
    <property type="entry name" value="Tetracycline Repressor, domain 2"/>
    <property type="match status" value="1"/>
</dbReference>
<protein>
    <recommendedName>
        <fullName evidence="5">Nucleoid occlusion factor SlmA</fullName>
    </recommendedName>
</protein>
<evidence type="ECO:0000313" key="8">
    <source>
        <dbReference type="EMBL" id="EAW32822.1"/>
    </source>
</evidence>
<keyword evidence="1 5" id="KW-0963">Cytoplasm</keyword>
<dbReference type="OrthoDB" id="9179041at2"/>
<accession>A0Y9L8</accession>
<proteinExistence type="inferred from homology"/>
<evidence type="ECO:0000256" key="3">
    <source>
        <dbReference type="ARBA" id="ARBA00023125"/>
    </source>
</evidence>
<dbReference type="InterPro" id="IPR054580">
    <property type="entry name" value="SlmA-like_C"/>
</dbReference>
<sequence length="213" mass="24128">MIKKVSRRQQILEALAHMLEVSPGERITTAKLAKEVGVSEAALYRHFPSKSKMFEGLIEFIEDTLFSRINMIVKEEQQAAVRCEKILALLLAFTERNPGITRILTGDALAGETERLRTRVAQLFDRLETQLKQILREAEINEGIRTTIPVAVAANMLLAAAEGRICQFVRSEFQRKPTENWQDQWSLMMNGFFRQATVQSTTSPLASPSYQNS</sequence>
<gene>
    <name evidence="5 8" type="primary">slmA</name>
    <name evidence="8" type="ORF">GP2143_16241</name>
</gene>
<comment type="subunit">
    <text evidence="5">Homodimer. Interacts with FtsZ.</text>
</comment>
<comment type="subcellular location">
    <subcellularLocation>
        <location evidence="5">Cytoplasm</location>
        <location evidence="5">Nucleoid</location>
    </subcellularLocation>
</comment>
<dbReference type="GO" id="GO:0010974">
    <property type="term" value="P:negative regulation of division septum assembly"/>
    <property type="evidence" value="ECO:0007669"/>
    <property type="project" value="InterPro"/>
</dbReference>
<evidence type="ECO:0000256" key="6">
    <source>
        <dbReference type="PROSITE-ProRule" id="PRU00335"/>
    </source>
</evidence>
<organism evidence="8 9">
    <name type="scientific">marine gamma proteobacterium HTCC2143</name>
    <dbReference type="NCBI Taxonomy" id="247633"/>
    <lineage>
        <taxon>Bacteria</taxon>
        <taxon>Pseudomonadati</taxon>
        <taxon>Pseudomonadota</taxon>
        <taxon>Gammaproteobacteria</taxon>
        <taxon>Cellvibrionales</taxon>
        <taxon>Spongiibacteraceae</taxon>
        <taxon>BD1-7 clade</taxon>
    </lineage>
</organism>
<dbReference type="STRING" id="247633.GP2143_16241"/>
<dbReference type="AlphaFoldDB" id="A0Y9L8"/>
<dbReference type="PANTHER" id="PTHR43479">
    <property type="entry name" value="ACREF/ENVCD OPERON REPRESSOR-RELATED"/>
    <property type="match status" value="1"/>
</dbReference>
<dbReference type="PROSITE" id="PS50977">
    <property type="entry name" value="HTH_TETR_2"/>
    <property type="match status" value="1"/>
</dbReference>
<dbReference type="NCBIfam" id="NF007015">
    <property type="entry name" value="PRK09480.1"/>
    <property type="match status" value="1"/>
</dbReference>
<keyword evidence="4 5" id="KW-0131">Cell cycle</keyword>
<keyword evidence="2 5" id="KW-0132">Cell division</keyword>
<dbReference type="SUPFAM" id="SSF48498">
    <property type="entry name" value="Tetracyclin repressor-like, C-terminal domain"/>
    <property type="match status" value="1"/>
</dbReference>
<dbReference type="InterPro" id="IPR050624">
    <property type="entry name" value="HTH-type_Tx_Regulator"/>
</dbReference>
<evidence type="ECO:0000313" key="9">
    <source>
        <dbReference type="Proteomes" id="UP000004931"/>
    </source>
</evidence>
<dbReference type="GO" id="GO:0051301">
    <property type="term" value="P:cell division"/>
    <property type="evidence" value="ECO:0007669"/>
    <property type="project" value="UniProtKB-KW"/>
</dbReference>
<keyword evidence="9" id="KW-1185">Reference proteome</keyword>
<evidence type="ECO:0000256" key="2">
    <source>
        <dbReference type="ARBA" id="ARBA00022618"/>
    </source>
</evidence>
<dbReference type="SUPFAM" id="SSF46689">
    <property type="entry name" value="Homeodomain-like"/>
    <property type="match status" value="1"/>
</dbReference>
<dbReference type="InterPro" id="IPR023769">
    <property type="entry name" value="NO_SlmA"/>
</dbReference>
<comment type="function">
    <text evidence="5">Required for nucleoid occlusion (NO) phenomenon, which prevents Z-ring formation and cell division over the nucleoid. Acts as a DNA-associated cell division inhibitor that binds simultaneously chromosomal DNA and FtsZ, and disrupts the assembly of FtsZ polymers. SlmA-DNA-binding sequences (SBS) are dispersed on non-Ter regions of the chromosome, preventing FtsZ polymerization at these regions.</text>
</comment>
<dbReference type="eggNOG" id="COG1309">
    <property type="taxonomic scope" value="Bacteria"/>
</dbReference>
<dbReference type="InterPro" id="IPR001647">
    <property type="entry name" value="HTH_TetR"/>
</dbReference>
<keyword evidence="3 5" id="KW-0238">DNA-binding</keyword>
<dbReference type="GO" id="GO:0043565">
    <property type="term" value="F:sequence-specific DNA binding"/>
    <property type="evidence" value="ECO:0007669"/>
    <property type="project" value="UniProtKB-UniRule"/>
</dbReference>
<comment type="similarity">
    <text evidence="5">Belongs to the nucleoid occlusion factor SlmA family.</text>
</comment>
<dbReference type="HAMAP" id="MF_01839">
    <property type="entry name" value="NO_factor_SlmA"/>
    <property type="match status" value="1"/>
</dbReference>
<comment type="caution">
    <text evidence="8">The sequence shown here is derived from an EMBL/GenBank/DDBJ whole genome shotgun (WGS) entry which is preliminary data.</text>
</comment>
<dbReference type="GO" id="GO:0043590">
    <property type="term" value="C:bacterial nucleoid"/>
    <property type="evidence" value="ECO:0007669"/>
    <property type="project" value="UniProtKB-UniRule"/>
</dbReference>
<evidence type="ECO:0000256" key="1">
    <source>
        <dbReference type="ARBA" id="ARBA00022490"/>
    </source>
</evidence>
<dbReference type="Proteomes" id="UP000004931">
    <property type="component" value="Unassembled WGS sequence"/>
</dbReference>
<evidence type="ECO:0000256" key="5">
    <source>
        <dbReference type="HAMAP-Rule" id="MF_01839"/>
    </source>
</evidence>